<dbReference type="RefSeq" id="WP_232524644.1">
    <property type="nucleotide sequence ID" value="NZ_CP015268.1"/>
</dbReference>
<dbReference type="Proteomes" id="UP000198286">
    <property type="component" value="Plasmid unnamed 1"/>
</dbReference>
<dbReference type="EMBL" id="CP015268">
    <property type="protein sequence ID" value="ASL18149.1"/>
    <property type="molecule type" value="Genomic_DNA"/>
</dbReference>
<evidence type="ECO:0000256" key="1">
    <source>
        <dbReference type="SAM" id="Coils"/>
    </source>
</evidence>
<name>A0A7U5MR25_MYCIT</name>
<dbReference type="SUPFAM" id="SSF53955">
    <property type="entry name" value="Lysozyme-like"/>
    <property type="match status" value="1"/>
</dbReference>
<dbReference type="AlphaFoldDB" id="A0A7U5MR25"/>
<keyword evidence="1" id="KW-0175">Coiled coil</keyword>
<dbReference type="Pfam" id="PF01464">
    <property type="entry name" value="SLT"/>
    <property type="match status" value="1"/>
</dbReference>
<dbReference type="Gene3D" id="1.10.530.10">
    <property type="match status" value="1"/>
</dbReference>
<feature type="coiled-coil region" evidence="1">
    <location>
        <begin position="72"/>
        <end position="99"/>
    </location>
</feature>
<dbReference type="InterPro" id="IPR008258">
    <property type="entry name" value="Transglycosylase_SLT_dom_1"/>
</dbReference>
<feature type="domain" description="Transglycosylase SLT" evidence="2">
    <location>
        <begin position="225"/>
        <end position="302"/>
    </location>
</feature>
<accession>A0A7U5MR25</accession>
<geneLocation type="plasmid" evidence="3 4">
    <name>unnamed 1</name>
</geneLocation>
<organism evidence="3 4">
    <name type="scientific">Mycobacterium intracellulare subsp. chimaera</name>
    <dbReference type="NCBI Taxonomy" id="222805"/>
    <lineage>
        <taxon>Bacteria</taxon>
        <taxon>Bacillati</taxon>
        <taxon>Actinomycetota</taxon>
        <taxon>Actinomycetes</taxon>
        <taxon>Mycobacteriales</taxon>
        <taxon>Mycobacteriaceae</taxon>
        <taxon>Mycobacterium</taxon>
        <taxon>Mycobacterium avium complex (MAC)</taxon>
    </lineage>
</organism>
<gene>
    <name evidence="3" type="ORF">MYCOZU2_05804</name>
</gene>
<evidence type="ECO:0000313" key="4">
    <source>
        <dbReference type="Proteomes" id="UP000198286"/>
    </source>
</evidence>
<dbReference type="InterPro" id="IPR023346">
    <property type="entry name" value="Lysozyme-like_dom_sf"/>
</dbReference>
<sequence>MTGGATAAGGTYQRAHVTAAGFDTNSGETVDAGGAVGVQGRAASGVIRDQARAVGAATAGLGGSPAGARLIMATMDQHLEAMQRQLDQTTAQNRLLALRLRQLAAGYRGMGSPGVGGMPLSGLGGLMGGAGGGGGGLSGLSGLASLPASLVGHGMGGRRSAQWSAAEPSGREALGAAGVDRGAIPLSEVSFEGKGVWASGRGAMRRYLEEALDRMGITDPRARANWMEGMTTIADHESSYRANAINLSDTNAHGARQVDGGPLHATRGPWQVMPDTFARYHQRGTSNHIWDPVANACASMNYQMARYGVAHDGHNQKAKVGQANWNIHHGY</sequence>
<keyword evidence="3" id="KW-0614">Plasmid</keyword>
<reference evidence="3 4" key="1">
    <citation type="journal article" date="2017" name="Lancet Infect. Dis.">
        <title>Global outbreak of severe Mycobacterium chimaera disease after cardiac surgery: a molecular epidemiological study.</title>
        <authorList>
            <person name="van Ingen J."/>
            <person name="Kohl T."/>
            <person name="Kranzer K."/>
            <person name="Hasse B."/>
            <person name="Keller P."/>
            <person name="Szafranska A."/>
            <person name="Hillemann D."/>
            <person name="Chand M."/>
            <person name="Schreiber P."/>
            <person name="Sommerstein R."/>
            <person name="Berger C."/>
            <person name="Genoni M."/>
            <person name="Ruegg C."/>
            <person name="Troillet N."/>
            <person name="Widmer A.F."/>
            <person name="Becker S.L."/>
            <person name="Herrmann M."/>
            <person name="Eckmanns T."/>
            <person name="Haller S."/>
            <person name="Hoeller C."/>
            <person name="Debast S.B."/>
            <person name="Wolfhagen M.J."/>
            <person name="Hopman J."/>
            <person name="Kluytmans J."/>
            <person name="Langelaar M."/>
            <person name="Notermans D.W."/>
            <person name="ten Oever J."/>
            <person name="van den Barselaar P."/>
            <person name="Vonk A.B.A."/>
            <person name="Vos M.C."/>
            <person name="Ahmed N."/>
            <person name="Brown T."/>
            <person name="Crook D."/>
            <person name="Lamagni T."/>
            <person name="Phin N."/>
            <person name="Smith E.G."/>
            <person name="Zambon M."/>
            <person name="Serr A."/>
            <person name="Goetting T."/>
            <person name="Ebner W."/>
            <person name="Thuermer A."/>
            <person name="Utpatel C."/>
            <person name="Sproer C."/>
            <person name="Bunk B."/>
            <person name="Nubel U."/>
            <person name="Bloemberg G."/>
            <person name="Bottger E."/>
            <person name="Niemann S."/>
            <person name="Wagner D."/>
            <person name="Sax H."/>
        </authorList>
    </citation>
    <scope>NUCLEOTIDE SEQUENCE [LARGE SCALE GENOMIC DNA]</scope>
    <source>
        <strain evidence="3 4">ZUERICH-2</strain>
        <plasmid evidence="3 4">unnamed 1</plasmid>
    </source>
</reference>
<evidence type="ECO:0000259" key="2">
    <source>
        <dbReference type="Pfam" id="PF01464"/>
    </source>
</evidence>
<protein>
    <submittedName>
        <fullName evidence="3">Transglycosylase</fullName>
    </submittedName>
</protein>
<evidence type="ECO:0000313" key="3">
    <source>
        <dbReference type="EMBL" id="ASL18149.1"/>
    </source>
</evidence>
<proteinExistence type="predicted"/>